<accession>A0A9D1HXX6</accession>
<evidence type="ECO:0000313" key="1">
    <source>
        <dbReference type="EMBL" id="HIU23295.1"/>
    </source>
</evidence>
<reference evidence="1" key="2">
    <citation type="journal article" date="2021" name="PeerJ">
        <title>Extensive microbial diversity within the chicken gut microbiome revealed by metagenomics and culture.</title>
        <authorList>
            <person name="Gilroy R."/>
            <person name="Ravi A."/>
            <person name="Getino M."/>
            <person name="Pursley I."/>
            <person name="Horton D.L."/>
            <person name="Alikhan N.F."/>
            <person name="Baker D."/>
            <person name="Gharbi K."/>
            <person name="Hall N."/>
            <person name="Watson M."/>
            <person name="Adriaenssens E.M."/>
            <person name="Foster-Nyarko E."/>
            <person name="Jarju S."/>
            <person name="Secka A."/>
            <person name="Antonio M."/>
            <person name="Oren A."/>
            <person name="Chaudhuri R.R."/>
            <person name="La Ragione R."/>
            <person name="Hildebrand F."/>
            <person name="Pallen M.J."/>
        </authorList>
    </citation>
    <scope>NUCLEOTIDE SEQUENCE</scope>
    <source>
        <strain evidence="1">CHK197-8231</strain>
    </source>
</reference>
<comment type="caution">
    <text evidence="1">The sequence shown here is derived from an EMBL/GenBank/DDBJ whole genome shotgun (WGS) entry which is preliminary data.</text>
</comment>
<name>A0A9D1HXX6_9BACT</name>
<reference evidence="1" key="1">
    <citation type="submission" date="2020-10" db="EMBL/GenBank/DDBJ databases">
        <authorList>
            <person name="Gilroy R."/>
        </authorList>
    </citation>
    <scope>NUCLEOTIDE SEQUENCE</scope>
    <source>
        <strain evidence="1">CHK197-8231</strain>
    </source>
</reference>
<gene>
    <name evidence="1" type="ORF">IAD49_06940</name>
</gene>
<organism evidence="1 2">
    <name type="scientific">Candidatus Fimihabitans intestinipullorum</name>
    <dbReference type="NCBI Taxonomy" id="2840820"/>
    <lineage>
        <taxon>Bacteria</taxon>
        <taxon>Bacillati</taxon>
        <taxon>Mycoplasmatota</taxon>
        <taxon>Mycoplasmatota incertae sedis</taxon>
        <taxon>Candidatus Fimihabitans</taxon>
    </lineage>
</organism>
<evidence type="ECO:0000313" key="2">
    <source>
        <dbReference type="Proteomes" id="UP000824087"/>
    </source>
</evidence>
<protein>
    <submittedName>
        <fullName evidence="1">Uncharacterized protein</fullName>
    </submittedName>
</protein>
<dbReference type="AlphaFoldDB" id="A0A9D1HXX6"/>
<dbReference type="EMBL" id="DVML01000041">
    <property type="protein sequence ID" value="HIU23295.1"/>
    <property type="molecule type" value="Genomic_DNA"/>
</dbReference>
<dbReference type="Proteomes" id="UP000824087">
    <property type="component" value="Unassembled WGS sequence"/>
</dbReference>
<sequence length="79" mass="9643">MFREKTTEEILKLINEAQYELLLRQKDYDTYYKVFITKYVKEKMEEALSFDVKNLDDLVENIEKYIEVMRPAVLNNEKK</sequence>
<proteinExistence type="predicted"/>